<organism evidence="1 2">
    <name type="scientific">Cryptolaemus montrouzieri</name>
    <dbReference type="NCBI Taxonomy" id="559131"/>
    <lineage>
        <taxon>Eukaryota</taxon>
        <taxon>Metazoa</taxon>
        <taxon>Ecdysozoa</taxon>
        <taxon>Arthropoda</taxon>
        <taxon>Hexapoda</taxon>
        <taxon>Insecta</taxon>
        <taxon>Pterygota</taxon>
        <taxon>Neoptera</taxon>
        <taxon>Endopterygota</taxon>
        <taxon>Coleoptera</taxon>
        <taxon>Polyphaga</taxon>
        <taxon>Cucujiformia</taxon>
        <taxon>Coccinelloidea</taxon>
        <taxon>Coccinellidae</taxon>
        <taxon>Scymninae</taxon>
        <taxon>Scymnini</taxon>
        <taxon>Cryptolaemus</taxon>
    </lineage>
</organism>
<gene>
    <name evidence="1" type="ORF">HHI36_021182</name>
</gene>
<protein>
    <submittedName>
        <fullName evidence="1">Uncharacterized protein</fullName>
    </submittedName>
</protein>
<dbReference type="Proteomes" id="UP001516400">
    <property type="component" value="Unassembled WGS sequence"/>
</dbReference>
<dbReference type="AlphaFoldDB" id="A0ABD2MW20"/>
<comment type="caution">
    <text evidence="1">The sequence shown here is derived from an EMBL/GenBank/DDBJ whole genome shotgun (WGS) entry which is preliminary data.</text>
</comment>
<sequence length="196" mass="23104">MPKHFHKNSYGALRKKLNIDTKLLYGSLQKDLGAQVPADCNPKDKMTNADLYFMFSESMKEKLIGNLTEEMLRETRRRRDAGSSIRSIARDFEIDESSLRVRLKKVYGVESSERFKYFTVEQGRSLADHRKEMDQRFYGLTRKMFRKIAFSQKNGISNEFNVNSKMAGPDWTRNFSKNYNLFLSSPQKPWKDYRLQ</sequence>
<name>A0ABD2MW20_9CUCU</name>
<dbReference type="EMBL" id="JABFTP020000042">
    <property type="protein sequence ID" value="KAL3270653.1"/>
    <property type="molecule type" value="Genomic_DNA"/>
</dbReference>
<evidence type="ECO:0000313" key="1">
    <source>
        <dbReference type="EMBL" id="KAL3270653.1"/>
    </source>
</evidence>
<keyword evidence="2" id="KW-1185">Reference proteome</keyword>
<reference evidence="1 2" key="1">
    <citation type="journal article" date="2021" name="BMC Biol.">
        <title>Horizontally acquired antibacterial genes associated with adaptive radiation of ladybird beetles.</title>
        <authorList>
            <person name="Li H.S."/>
            <person name="Tang X.F."/>
            <person name="Huang Y.H."/>
            <person name="Xu Z.Y."/>
            <person name="Chen M.L."/>
            <person name="Du X.Y."/>
            <person name="Qiu B.Y."/>
            <person name="Chen P.T."/>
            <person name="Zhang W."/>
            <person name="Slipinski A."/>
            <person name="Escalona H.E."/>
            <person name="Waterhouse R.M."/>
            <person name="Zwick A."/>
            <person name="Pang H."/>
        </authorList>
    </citation>
    <scope>NUCLEOTIDE SEQUENCE [LARGE SCALE GENOMIC DNA]</scope>
    <source>
        <strain evidence="1">SYSU2018</strain>
    </source>
</reference>
<evidence type="ECO:0000313" key="2">
    <source>
        <dbReference type="Proteomes" id="UP001516400"/>
    </source>
</evidence>
<accession>A0ABD2MW20</accession>
<proteinExistence type="predicted"/>